<accession>A0ABT2LQ97</accession>
<evidence type="ECO:0000313" key="5">
    <source>
        <dbReference type="EMBL" id="MCT7376731.1"/>
    </source>
</evidence>
<dbReference type="InterPro" id="IPR002018">
    <property type="entry name" value="CarbesteraseB"/>
</dbReference>
<protein>
    <recommendedName>
        <fullName evidence="3">Carboxylic ester hydrolase</fullName>
        <ecNumber evidence="3">3.1.1.-</ecNumber>
    </recommendedName>
</protein>
<dbReference type="SUPFAM" id="SSF53474">
    <property type="entry name" value="alpha/beta-Hydrolases"/>
    <property type="match status" value="1"/>
</dbReference>
<evidence type="ECO:0000256" key="2">
    <source>
        <dbReference type="ARBA" id="ARBA00022801"/>
    </source>
</evidence>
<reference evidence="5 6" key="1">
    <citation type="submission" date="2022-09" db="EMBL/GenBank/DDBJ databases">
        <title>Chelativorans salina sp. nov., a novel slightly halophilic bacterium isolated from a saline lake sediment enrichment.</title>
        <authorList>
            <person name="Gao L."/>
            <person name="Fang B.-Z."/>
            <person name="Li W.-J."/>
        </authorList>
    </citation>
    <scope>NUCLEOTIDE SEQUENCE [LARGE SCALE GENOMIC DNA]</scope>
    <source>
        <strain evidence="5 6">EGI FJ00035</strain>
    </source>
</reference>
<evidence type="ECO:0000256" key="3">
    <source>
        <dbReference type="RuleBase" id="RU361235"/>
    </source>
</evidence>
<comment type="caution">
    <text evidence="5">The sequence shown here is derived from an EMBL/GenBank/DDBJ whole genome shotgun (WGS) entry which is preliminary data.</text>
</comment>
<dbReference type="Proteomes" id="UP001320831">
    <property type="component" value="Unassembled WGS sequence"/>
</dbReference>
<dbReference type="EMBL" id="JAOCZP010000005">
    <property type="protein sequence ID" value="MCT7376731.1"/>
    <property type="molecule type" value="Genomic_DNA"/>
</dbReference>
<dbReference type="RefSeq" id="WP_260904893.1">
    <property type="nucleotide sequence ID" value="NZ_JAOCZP010000005.1"/>
</dbReference>
<dbReference type="InterPro" id="IPR050309">
    <property type="entry name" value="Type-B_Carboxylest/Lipase"/>
</dbReference>
<evidence type="ECO:0000256" key="1">
    <source>
        <dbReference type="ARBA" id="ARBA00005964"/>
    </source>
</evidence>
<dbReference type="EC" id="3.1.1.-" evidence="3"/>
<feature type="signal peptide" evidence="3">
    <location>
        <begin position="1"/>
        <end position="26"/>
    </location>
</feature>
<keyword evidence="6" id="KW-1185">Reference proteome</keyword>
<proteinExistence type="inferred from homology"/>
<name>A0ABT2LQ97_9HYPH</name>
<comment type="similarity">
    <text evidence="1 3">Belongs to the type-B carboxylesterase/lipase family.</text>
</comment>
<feature type="chain" id="PRO_5044960827" description="Carboxylic ester hydrolase" evidence="3">
    <location>
        <begin position="27"/>
        <end position="550"/>
    </location>
</feature>
<dbReference type="Gene3D" id="3.40.50.1820">
    <property type="entry name" value="alpha/beta hydrolase"/>
    <property type="match status" value="1"/>
</dbReference>
<organism evidence="5 6">
    <name type="scientific">Chelativorans salis</name>
    <dbReference type="NCBI Taxonomy" id="2978478"/>
    <lineage>
        <taxon>Bacteria</taxon>
        <taxon>Pseudomonadati</taxon>
        <taxon>Pseudomonadota</taxon>
        <taxon>Alphaproteobacteria</taxon>
        <taxon>Hyphomicrobiales</taxon>
        <taxon>Phyllobacteriaceae</taxon>
        <taxon>Chelativorans</taxon>
    </lineage>
</organism>
<evidence type="ECO:0000313" key="6">
    <source>
        <dbReference type="Proteomes" id="UP001320831"/>
    </source>
</evidence>
<sequence>MITALRGALLVLGLYGLAGMPHPSAAQSAAGAKNNPVEVVKVEGGLVKGVPSDTPGVQVFKGVPFAGNVGGKNRWKPAPPVEPWEGVLAADEWGDPILQDEEISSDEGLNLAVWTPAKSTNDQLPVYMMIHGGANRLGSASAWDFLNASELAAQGVVVVSVQYRLGAQGFLSLPEMKDENPDGLAGNFAILDLVTALHWIKDNIAGFGGDPELVTIGGQSAGGENTVALLRTPLAKGLLKRAFIQSSFTGFLPGKVVPFEEKAVQNQEAVNEIFGKETSLEDLRQIDAETWKAKWKDTDSSLYNTLARAAATNQFYTIDGYSTTEDSVNLLQPGDFDGLDIIIGQTADEYTGLRPANREMTEEEQHEAMLSAIRPYQAGSVDESVFPLYASDDPVERYRLSLRMLNDFMFQYVKIGAEHAKAHSDANVYLFYWDHWPPGKDQGFRRAWHAADLWYFNAAIRKDNPDQRRWTWPDLEMKRIASTYLANFIKTGDPNGHSVPRWGQVSNGQFLRFHEGEVEMRTNTVHPDRDEYLRQRILEGMQMTEADLDG</sequence>
<dbReference type="PROSITE" id="PS00122">
    <property type="entry name" value="CARBOXYLESTERASE_B_1"/>
    <property type="match status" value="1"/>
</dbReference>
<gene>
    <name evidence="5" type="ORF">N5A92_16995</name>
</gene>
<dbReference type="PANTHER" id="PTHR11559">
    <property type="entry name" value="CARBOXYLESTERASE"/>
    <property type="match status" value="1"/>
</dbReference>
<feature type="domain" description="Carboxylesterase type B" evidence="4">
    <location>
        <begin position="38"/>
        <end position="523"/>
    </location>
</feature>
<evidence type="ECO:0000259" key="4">
    <source>
        <dbReference type="Pfam" id="PF00135"/>
    </source>
</evidence>
<keyword evidence="3" id="KW-0732">Signal</keyword>
<keyword evidence="2 3" id="KW-0378">Hydrolase</keyword>
<dbReference type="InterPro" id="IPR019826">
    <property type="entry name" value="Carboxylesterase_B_AS"/>
</dbReference>
<dbReference type="InterPro" id="IPR029058">
    <property type="entry name" value="AB_hydrolase_fold"/>
</dbReference>
<dbReference type="Pfam" id="PF00135">
    <property type="entry name" value="COesterase"/>
    <property type="match status" value="1"/>
</dbReference>